<evidence type="ECO:0000313" key="4">
    <source>
        <dbReference type="Proteomes" id="UP000829685"/>
    </source>
</evidence>
<accession>A0A9P9WYG5</accession>
<dbReference type="CDD" id="cd00161">
    <property type="entry name" value="beta-trefoil_Ricin-like"/>
    <property type="match status" value="1"/>
</dbReference>
<dbReference type="AlphaFoldDB" id="A0A9P9WYG5"/>
<evidence type="ECO:0000256" key="1">
    <source>
        <dbReference type="SAM" id="MobiDB-lite"/>
    </source>
</evidence>
<keyword evidence="4" id="KW-1185">Reference proteome</keyword>
<feature type="chain" id="PRO_5040512406" description="Ricin B lectin domain-containing protein" evidence="2">
    <location>
        <begin position="18"/>
        <end position="341"/>
    </location>
</feature>
<sequence length="341" mass="33889">MVKSAVVFAAFSTLASAGPVYRLVGELDQGAFEQAQQRDDTAVRTLSNTNIQTSDGRCLFVDELSGDSSANLTPIQVAACGATAGQGWDVITQGKHNDVAGSILIASTLTQACLTFDPTQATGSQVMLFSCGGVADGSGSVSQSQLFASDGSASSLSLTPANQAGSCFTVKGNVVEIADCQTGNAAQTFTFDGVASESDGKNDSPAASTTAASPASKTQATGSAAATNPAATKQLITVTCEPITVTERITETVTASGSAKENAPVSTSSTTTVFVTVAPSSAPKVPSTSSTTTVYVTVTPSSAADPATSAAATTAVPSSKAGGNTATIPQISISPSTTVVL</sequence>
<comment type="caution">
    <text evidence="3">The sequence shown here is derived from an EMBL/GenBank/DDBJ whole genome shotgun (WGS) entry which is preliminary data.</text>
</comment>
<dbReference type="Proteomes" id="UP000829685">
    <property type="component" value="Unassembled WGS sequence"/>
</dbReference>
<dbReference type="EMBL" id="JAFIMR010000001">
    <property type="protein sequence ID" value="KAI1881569.1"/>
    <property type="molecule type" value="Genomic_DNA"/>
</dbReference>
<reference evidence="3" key="1">
    <citation type="submission" date="2021-03" db="EMBL/GenBank/DDBJ databases">
        <title>Revisited historic fungal species revealed as producer of novel bioactive compounds through whole genome sequencing and comparative genomics.</title>
        <authorList>
            <person name="Vignolle G.A."/>
            <person name="Hochenegger N."/>
            <person name="Mach R.L."/>
            <person name="Mach-Aigner A.R."/>
            <person name="Javad Rahimi M."/>
            <person name="Salim K.A."/>
            <person name="Chan C.M."/>
            <person name="Lim L.B.L."/>
            <person name="Cai F."/>
            <person name="Druzhinina I.S."/>
            <person name="U'Ren J.M."/>
            <person name="Derntl C."/>
        </authorList>
    </citation>
    <scope>NUCLEOTIDE SEQUENCE</scope>
    <source>
        <strain evidence="3">TUCIM 5799</strain>
    </source>
</reference>
<dbReference type="SUPFAM" id="SSF50370">
    <property type="entry name" value="Ricin B-like lectins"/>
    <property type="match status" value="1"/>
</dbReference>
<feature type="signal peptide" evidence="2">
    <location>
        <begin position="1"/>
        <end position="17"/>
    </location>
</feature>
<organism evidence="3 4">
    <name type="scientific">Neoarthrinium moseri</name>
    <dbReference type="NCBI Taxonomy" id="1658444"/>
    <lineage>
        <taxon>Eukaryota</taxon>
        <taxon>Fungi</taxon>
        <taxon>Dikarya</taxon>
        <taxon>Ascomycota</taxon>
        <taxon>Pezizomycotina</taxon>
        <taxon>Sordariomycetes</taxon>
        <taxon>Xylariomycetidae</taxon>
        <taxon>Amphisphaeriales</taxon>
        <taxon>Apiosporaceae</taxon>
        <taxon>Neoarthrinium</taxon>
    </lineage>
</organism>
<protein>
    <recommendedName>
        <fullName evidence="5">Ricin B lectin domain-containing protein</fullName>
    </recommendedName>
</protein>
<feature type="region of interest" description="Disordered" evidence="1">
    <location>
        <begin position="195"/>
        <end position="228"/>
    </location>
</feature>
<evidence type="ECO:0000313" key="3">
    <source>
        <dbReference type="EMBL" id="KAI1881569.1"/>
    </source>
</evidence>
<feature type="compositionally biased region" description="Low complexity" evidence="1">
    <location>
        <begin position="204"/>
        <end position="228"/>
    </location>
</feature>
<evidence type="ECO:0008006" key="5">
    <source>
        <dbReference type="Google" id="ProtNLM"/>
    </source>
</evidence>
<dbReference type="InterPro" id="IPR035992">
    <property type="entry name" value="Ricin_B-like_lectins"/>
</dbReference>
<evidence type="ECO:0000256" key="2">
    <source>
        <dbReference type="SAM" id="SignalP"/>
    </source>
</evidence>
<name>A0A9P9WYG5_9PEZI</name>
<proteinExistence type="predicted"/>
<dbReference type="Gene3D" id="2.80.10.50">
    <property type="match status" value="1"/>
</dbReference>
<dbReference type="PROSITE" id="PS50231">
    <property type="entry name" value="RICIN_B_LECTIN"/>
    <property type="match status" value="1"/>
</dbReference>
<keyword evidence="2" id="KW-0732">Signal</keyword>
<gene>
    <name evidence="3" type="ORF">JX265_000395</name>
</gene>